<dbReference type="AlphaFoldDB" id="A0AAV2BYT8"/>
<name>A0AAV2BYT8_9ARAC</name>
<dbReference type="EMBL" id="CAXIEN010000563">
    <property type="protein sequence ID" value="CAL1300544.1"/>
    <property type="molecule type" value="Genomic_DNA"/>
</dbReference>
<keyword evidence="2" id="KW-1185">Reference proteome</keyword>
<dbReference type="Proteomes" id="UP001497382">
    <property type="component" value="Unassembled WGS sequence"/>
</dbReference>
<proteinExistence type="predicted"/>
<accession>A0AAV2BYT8</accession>
<reference evidence="1 2" key="1">
    <citation type="submission" date="2024-04" db="EMBL/GenBank/DDBJ databases">
        <authorList>
            <person name="Rising A."/>
            <person name="Reimegard J."/>
            <person name="Sonavane S."/>
            <person name="Akerstrom W."/>
            <person name="Nylinder S."/>
            <person name="Hedman E."/>
            <person name="Kallberg Y."/>
        </authorList>
    </citation>
    <scope>NUCLEOTIDE SEQUENCE [LARGE SCALE GENOMIC DNA]</scope>
</reference>
<gene>
    <name evidence="1" type="ORF">LARSCL_LOCUS22001</name>
</gene>
<protein>
    <submittedName>
        <fullName evidence="1">Uncharacterized protein</fullName>
    </submittedName>
</protein>
<feature type="non-terminal residue" evidence="1">
    <location>
        <position position="60"/>
    </location>
</feature>
<evidence type="ECO:0000313" key="1">
    <source>
        <dbReference type="EMBL" id="CAL1300544.1"/>
    </source>
</evidence>
<sequence length="60" mass="6278">MPGYLDLNSAVSKSGFSVGEGFIKVLCGNSKLRLNIIPADVVANMHLIAAWSIGTKKASS</sequence>
<comment type="caution">
    <text evidence="1">The sequence shown here is derived from an EMBL/GenBank/DDBJ whole genome shotgun (WGS) entry which is preliminary data.</text>
</comment>
<evidence type="ECO:0000313" key="2">
    <source>
        <dbReference type="Proteomes" id="UP001497382"/>
    </source>
</evidence>
<organism evidence="1 2">
    <name type="scientific">Larinioides sclopetarius</name>
    <dbReference type="NCBI Taxonomy" id="280406"/>
    <lineage>
        <taxon>Eukaryota</taxon>
        <taxon>Metazoa</taxon>
        <taxon>Ecdysozoa</taxon>
        <taxon>Arthropoda</taxon>
        <taxon>Chelicerata</taxon>
        <taxon>Arachnida</taxon>
        <taxon>Araneae</taxon>
        <taxon>Araneomorphae</taxon>
        <taxon>Entelegynae</taxon>
        <taxon>Araneoidea</taxon>
        <taxon>Araneidae</taxon>
        <taxon>Larinioides</taxon>
    </lineage>
</organism>